<dbReference type="Proteomes" id="UP000034176">
    <property type="component" value="Unassembled WGS sequence"/>
</dbReference>
<feature type="transmembrane region" description="Helical" evidence="1">
    <location>
        <begin position="80"/>
        <end position="100"/>
    </location>
</feature>
<feature type="domain" description="Membrane protein 6-pyruvoyl-tetrahydropterin synthase-related" evidence="2">
    <location>
        <begin position="75"/>
        <end position="402"/>
    </location>
</feature>
<feature type="transmembrane region" description="Helical" evidence="1">
    <location>
        <begin position="281"/>
        <end position="303"/>
    </location>
</feature>
<name>A0A0G0B8J4_9BACT</name>
<dbReference type="Pfam" id="PF10131">
    <property type="entry name" value="PTPS_related"/>
    <property type="match status" value="1"/>
</dbReference>
<feature type="transmembrane region" description="Helical" evidence="1">
    <location>
        <begin position="180"/>
        <end position="206"/>
    </location>
</feature>
<feature type="transmembrane region" description="Helical" evidence="1">
    <location>
        <begin position="218"/>
        <end position="238"/>
    </location>
</feature>
<keyword evidence="1" id="KW-1133">Transmembrane helix</keyword>
<evidence type="ECO:0000313" key="3">
    <source>
        <dbReference type="EMBL" id="KKP60021.1"/>
    </source>
</evidence>
<gene>
    <name evidence="3" type="ORF">UR52_C0001G0101</name>
</gene>
<dbReference type="AlphaFoldDB" id="A0A0G0B8J4"/>
<evidence type="ECO:0000259" key="2">
    <source>
        <dbReference type="Pfam" id="PF10131"/>
    </source>
</evidence>
<accession>A0A0G0B8J4</accession>
<dbReference type="STRING" id="1618434.UR52_C0001G0101"/>
<feature type="transmembrane region" description="Helical" evidence="1">
    <location>
        <begin position="7"/>
        <end position="25"/>
    </location>
</feature>
<dbReference type="EMBL" id="LBPN01000001">
    <property type="protein sequence ID" value="KKP60021.1"/>
    <property type="molecule type" value="Genomic_DNA"/>
</dbReference>
<feature type="transmembrane region" description="Helical" evidence="1">
    <location>
        <begin position="310"/>
        <end position="329"/>
    </location>
</feature>
<feature type="transmembrane region" description="Helical" evidence="1">
    <location>
        <begin position="529"/>
        <end position="552"/>
    </location>
</feature>
<evidence type="ECO:0000256" key="1">
    <source>
        <dbReference type="SAM" id="Phobius"/>
    </source>
</evidence>
<dbReference type="InterPro" id="IPR018776">
    <property type="entry name" value="Membrane_prot_PTPS-rel_domain"/>
</dbReference>
<feature type="transmembrane region" description="Helical" evidence="1">
    <location>
        <begin position="377"/>
        <end position="396"/>
    </location>
</feature>
<feature type="transmembrane region" description="Helical" evidence="1">
    <location>
        <begin position="112"/>
        <end position="131"/>
    </location>
</feature>
<feature type="transmembrane region" description="Helical" evidence="1">
    <location>
        <begin position="258"/>
        <end position="275"/>
    </location>
</feature>
<sequence length="561" mass="65068">MKKPTNVFLLLTIIILSLIPLRSLLQPGMFNSHDGEIHIARLANFYESLTQGNIFPRWGGNLNHGLGHPTLMFLYPLPNYFGSLIHFMGFSFVNTVKILFASSYVLSGIFMYLLLIVWFGAFPAAIGSLIYLFTPYRFVDFFVRGALPEHMFFMFAPLALLTTTIYINKPSYLRLICSSIVLSLCILTHNASAFFFYPFALILFLVKNWSDNPNKIKIFTKIFLPFLFGIIISFFYWFPALVEGKYTLRYLIINKQSVVFQLTNLWQLVIPNWGFGDPQFAHGLSVQIGIINLVVFALLIYFLIRKKLKLNLLILFLIICYLFAIFLMIKLSKPVWLILPIIYNILYPWRLLVLLSIISPIFGAIIIQKIFKNKYKFYVLFIFLFGIISLLLTYSYQKPSGFFLKTDAYFLKEYVGTADLGESSPIWSTLTTDNKSYPTIAILSGNANIKLIDKLYEYHKYQIDVKTDKARIIDYTLYFPGWDLFDNQQKITNQIEFQDPEFRGLMTFWLPQGKHQIVLKFNNTRVRNYAAIISLLGISLLIVVFLVNKFYFKKPNLLKSS</sequence>
<protein>
    <recommendedName>
        <fullName evidence="2">Membrane protein 6-pyruvoyl-tetrahydropterin synthase-related domain-containing protein</fullName>
    </recommendedName>
</protein>
<reference evidence="3 4" key="1">
    <citation type="journal article" date="2015" name="Nature">
        <title>rRNA introns, odd ribosomes, and small enigmatic genomes across a large radiation of phyla.</title>
        <authorList>
            <person name="Brown C.T."/>
            <person name="Hug L.A."/>
            <person name="Thomas B.C."/>
            <person name="Sharon I."/>
            <person name="Castelle C.J."/>
            <person name="Singh A."/>
            <person name="Wilkins M.J."/>
            <person name="Williams K.H."/>
            <person name="Banfield J.F."/>
        </authorList>
    </citation>
    <scope>NUCLEOTIDE SEQUENCE [LARGE SCALE GENOMIC DNA]</scope>
</reference>
<keyword evidence="1" id="KW-0472">Membrane</keyword>
<feature type="transmembrane region" description="Helical" evidence="1">
    <location>
        <begin position="341"/>
        <end position="365"/>
    </location>
</feature>
<comment type="caution">
    <text evidence="3">The sequence shown here is derived from an EMBL/GenBank/DDBJ whole genome shotgun (WGS) entry which is preliminary data.</text>
</comment>
<organism evidence="3 4">
    <name type="scientific">Candidatus Gottesmanbacteria bacterium GW2011_GWA1_34_13</name>
    <dbReference type="NCBI Taxonomy" id="1618434"/>
    <lineage>
        <taxon>Bacteria</taxon>
        <taxon>Candidatus Gottesmaniibacteriota</taxon>
    </lineage>
</organism>
<proteinExistence type="predicted"/>
<keyword evidence="1" id="KW-0812">Transmembrane</keyword>
<feature type="transmembrane region" description="Helical" evidence="1">
    <location>
        <begin position="151"/>
        <end position="168"/>
    </location>
</feature>
<evidence type="ECO:0000313" key="4">
    <source>
        <dbReference type="Proteomes" id="UP000034176"/>
    </source>
</evidence>